<feature type="transmembrane region" description="Helical" evidence="1">
    <location>
        <begin position="91"/>
        <end position="117"/>
    </location>
</feature>
<feature type="transmembrane region" description="Helical" evidence="1">
    <location>
        <begin position="37"/>
        <end position="57"/>
    </location>
</feature>
<keyword evidence="1" id="KW-0812">Transmembrane</keyword>
<name>A0A1F7XC49_9BACT</name>
<dbReference type="Proteomes" id="UP000179013">
    <property type="component" value="Unassembled WGS sequence"/>
</dbReference>
<sequence>MGQGNPIWGAYWVALFNSATVFLIYFFTEKLIKNKPFAIIAAILFAVSFEASQYALWLSNPTIGVWSVPLIYLGLWLWLKYGNKWAPIISGVGLGLSIQADVFLAYHLLPLIFWLIVDRKNLGIKELSKFIIGLFASVVTMIVVEIKFGFKGIGGILNLFSREDTFVKDTGLSVLAERYFFQIGKVFSTNLFGSMDDIGKIFFPLVVFWTIYNWYKTKKRKVLSWQIFLLTYILSHSIAVPFGGTSTPFIAVGIGVGIVILVSCLLSTVWPKNKILVIGTIIIIIVLNINKIYRENINGQTIFSIQKDMLLSNELKALDYIYNETDGQSFSINTLTSPLWINTTWSYFFNWYGKSKYGYLPSWRGRDQVGQLGNNLADAPSDVTLHFYIIEPPQGLPKLYLESEPAFEDSRSKLISEMKFGELQVQKREMIK</sequence>
<feature type="transmembrane region" description="Helical" evidence="1">
    <location>
        <begin position="6"/>
        <end position="25"/>
    </location>
</feature>
<feature type="transmembrane region" description="Helical" evidence="1">
    <location>
        <begin position="63"/>
        <end position="79"/>
    </location>
</feature>
<gene>
    <name evidence="2" type="ORF">A2V80_02980</name>
</gene>
<protein>
    <submittedName>
        <fullName evidence="2">Uncharacterized protein</fullName>
    </submittedName>
</protein>
<dbReference type="AlphaFoldDB" id="A0A1F7XC49"/>
<feature type="transmembrane region" description="Helical" evidence="1">
    <location>
        <begin position="222"/>
        <end position="243"/>
    </location>
</feature>
<proteinExistence type="predicted"/>
<feature type="transmembrane region" description="Helical" evidence="1">
    <location>
        <begin position="275"/>
        <end position="293"/>
    </location>
</feature>
<keyword evidence="1" id="KW-1133">Transmembrane helix</keyword>
<feature type="transmembrane region" description="Helical" evidence="1">
    <location>
        <begin position="198"/>
        <end position="215"/>
    </location>
</feature>
<reference evidence="2 3" key="1">
    <citation type="journal article" date="2016" name="Nat. Commun.">
        <title>Thousands of microbial genomes shed light on interconnected biogeochemical processes in an aquifer system.</title>
        <authorList>
            <person name="Anantharaman K."/>
            <person name="Brown C.T."/>
            <person name="Hug L.A."/>
            <person name="Sharon I."/>
            <person name="Castelle C.J."/>
            <person name="Probst A.J."/>
            <person name="Thomas B.C."/>
            <person name="Singh A."/>
            <person name="Wilkins M.J."/>
            <person name="Karaoz U."/>
            <person name="Brodie E.L."/>
            <person name="Williams K.H."/>
            <person name="Hubbard S.S."/>
            <person name="Banfield J.F."/>
        </authorList>
    </citation>
    <scope>NUCLEOTIDE SEQUENCE [LARGE SCALE GENOMIC DNA]</scope>
</reference>
<accession>A0A1F7XC49</accession>
<feature type="transmembrane region" description="Helical" evidence="1">
    <location>
        <begin position="129"/>
        <end position="150"/>
    </location>
</feature>
<evidence type="ECO:0000313" key="2">
    <source>
        <dbReference type="EMBL" id="OGM12600.1"/>
    </source>
</evidence>
<feature type="transmembrane region" description="Helical" evidence="1">
    <location>
        <begin position="249"/>
        <end position="268"/>
    </location>
</feature>
<keyword evidence="1" id="KW-0472">Membrane</keyword>
<dbReference type="EMBL" id="MGFU01000028">
    <property type="protein sequence ID" value="OGM12600.1"/>
    <property type="molecule type" value="Genomic_DNA"/>
</dbReference>
<evidence type="ECO:0000313" key="3">
    <source>
        <dbReference type="Proteomes" id="UP000179013"/>
    </source>
</evidence>
<comment type="caution">
    <text evidence="2">The sequence shown here is derived from an EMBL/GenBank/DDBJ whole genome shotgun (WGS) entry which is preliminary data.</text>
</comment>
<evidence type="ECO:0000256" key="1">
    <source>
        <dbReference type="SAM" id="Phobius"/>
    </source>
</evidence>
<organism evidence="2 3">
    <name type="scientific">Candidatus Woesebacteria bacterium RBG_16_39_8b</name>
    <dbReference type="NCBI Taxonomy" id="1802482"/>
    <lineage>
        <taxon>Bacteria</taxon>
        <taxon>Candidatus Woeseibacteriota</taxon>
    </lineage>
</organism>